<evidence type="ECO:0000313" key="7">
    <source>
        <dbReference type="Proteomes" id="UP000625711"/>
    </source>
</evidence>
<dbReference type="PANTHER" id="PTHR11610:SF190">
    <property type="entry name" value="VITELLOGENIN-3-LIKE PROTEIN"/>
    <property type="match status" value="1"/>
</dbReference>
<dbReference type="GO" id="GO:0016042">
    <property type="term" value="P:lipid catabolic process"/>
    <property type="evidence" value="ECO:0007669"/>
    <property type="project" value="TreeGrafter"/>
</dbReference>
<feature type="domain" description="Lipase" evidence="5">
    <location>
        <begin position="52"/>
        <end position="330"/>
    </location>
</feature>
<dbReference type="GO" id="GO:0005615">
    <property type="term" value="C:extracellular space"/>
    <property type="evidence" value="ECO:0007669"/>
    <property type="project" value="TreeGrafter"/>
</dbReference>
<dbReference type="GO" id="GO:0016298">
    <property type="term" value="F:lipase activity"/>
    <property type="evidence" value="ECO:0007669"/>
    <property type="project" value="InterPro"/>
</dbReference>
<gene>
    <name evidence="6" type="ORF">GWI33_019722</name>
</gene>
<dbReference type="AlphaFoldDB" id="A0A834M402"/>
<dbReference type="InterPro" id="IPR033906">
    <property type="entry name" value="Lipase_N"/>
</dbReference>
<dbReference type="EMBL" id="JAACXV010014476">
    <property type="protein sequence ID" value="KAF7267016.1"/>
    <property type="molecule type" value="Genomic_DNA"/>
</dbReference>
<comment type="subcellular location">
    <subcellularLocation>
        <location evidence="1">Secreted</location>
    </subcellularLocation>
</comment>
<dbReference type="Gene3D" id="3.40.50.1820">
    <property type="entry name" value="alpha/beta hydrolase"/>
    <property type="match status" value="1"/>
</dbReference>
<comment type="caution">
    <text evidence="6">The sequence shown here is derived from an EMBL/GenBank/DDBJ whole genome shotgun (WGS) entry which is preliminary data.</text>
</comment>
<evidence type="ECO:0000256" key="2">
    <source>
        <dbReference type="ARBA" id="ARBA00010701"/>
    </source>
</evidence>
<dbReference type="Proteomes" id="UP000625711">
    <property type="component" value="Unassembled WGS sequence"/>
</dbReference>
<keyword evidence="7" id="KW-1185">Reference proteome</keyword>
<comment type="similarity">
    <text evidence="2 4">Belongs to the AB hydrolase superfamily. Lipase family.</text>
</comment>
<dbReference type="SUPFAM" id="SSF53474">
    <property type="entry name" value="alpha/beta-Hydrolases"/>
    <property type="match status" value="1"/>
</dbReference>
<protein>
    <recommendedName>
        <fullName evidence="5">Lipase domain-containing protein</fullName>
    </recommendedName>
</protein>
<organism evidence="6 7">
    <name type="scientific">Rhynchophorus ferrugineus</name>
    <name type="common">Red palm weevil</name>
    <name type="synonym">Curculio ferrugineus</name>
    <dbReference type="NCBI Taxonomy" id="354439"/>
    <lineage>
        <taxon>Eukaryota</taxon>
        <taxon>Metazoa</taxon>
        <taxon>Ecdysozoa</taxon>
        <taxon>Arthropoda</taxon>
        <taxon>Hexapoda</taxon>
        <taxon>Insecta</taxon>
        <taxon>Pterygota</taxon>
        <taxon>Neoptera</taxon>
        <taxon>Endopterygota</taxon>
        <taxon>Coleoptera</taxon>
        <taxon>Polyphaga</taxon>
        <taxon>Cucujiformia</taxon>
        <taxon>Curculionidae</taxon>
        <taxon>Dryophthorinae</taxon>
        <taxon>Rhynchophorus</taxon>
    </lineage>
</organism>
<evidence type="ECO:0000256" key="4">
    <source>
        <dbReference type="RuleBase" id="RU004262"/>
    </source>
</evidence>
<dbReference type="Pfam" id="PF00151">
    <property type="entry name" value="Lipase"/>
    <property type="match status" value="1"/>
</dbReference>
<dbReference type="InterPro" id="IPR029058">
    <property type="entry name" value="AB_hydrolase_fold"/>
</dbReference>
<evidence type="ECO:0000259" key="5">
    <source>
        <dbReference type="Pfam" id="PF00151"/>
    </source>
</evidence>
<sequence>MYVIVEFVVIAFILINPSFGFKLSNDQLSEIRRYKELTEKLTANNETLILTDSIKFDENDISFYVYTRNDTNGTEVCYNQSNELMSLSSFDPNLKTVVITHGWYNTYESPVDTLLKDSLLKIDDLNVLNVNWDKYANEIYLESVLAVPHVGKTLGKFIQTVSENFNYPLDNFTLMGHSLGAHISGFAGQYLNGSLPHIIGMDPAGPLFLELDRNNRLSEDDAQYVQAIHTNALFLGVNYNVGHVDFWPNGGLAQPGCGFDWDGACSHGRSYIYMAESLEDNQFLARCCSNYLKYLNEKCVNNTAGLMGGYVYDYSLTGDLYLKTNSDSPYGLGDIGL</sequence>
<dbReference type="InterPro" id="IPR000734">
    <property type="entry name" value="TAG_lipase"/>
</dbReference>
<evidence type="ECO:0000256" key="1">
    <source>
        <dbReference type="ARBA" id="ARBA00004613"/>
    </source>
</evidence>
<evidence type="ECO:0000313" key="6">
    <source>
        <dbReference type="EMBL" id="KAF7267016.1"/>
    </source>
</evidence>
<dbReference type="PANTHER" id="PTHR11610">
    <property type="entry name" value="LIPASE"/>
    <property type="match status" value="1"/>
</dbReference>
<proteinExistence type="inferred from homology"/>
<reference evidence="6" key="1">
    <citation type="submission" date="2020-08" db="EMBL/GenBank/DDBJ databases">
        <title>Genome sequencing and assembly of the red palm weevil Rhynchophorus ferrugineus.</title>
        <authorList>
            <person name="Dias G.B."/>
            <person name="Bergman C.M."/>
            <person name="Manee M."/>
        </authorList>
    </citation>
    <scope>NUCLEOTIDE SEQUENCE</scope>
    <source>
        <strain evidence="6">AA-2017</strain>
        <tissue evidence="6">Whole larva</tissue>
    </source>
</reference>
<name>A0A834M402_RHYFE</name>
<dbReference type="CDD" id="cd00707">
    <property type="entry name" value="Pancreat_lipase_like"/>
    <property type="match status" value="1"/>
</dbReference>
<dbReference type="InterPro" id="IPR013818">
    <property type="entry name" value="Lipase"/>
</dbReference>
<keyword evidence="3" id="KW-0964">Secreted</keyword>
<dbReference type="OrthoDB" id="199913at2759"/>
<evidence type="ECO:0000256" key="3">
    <source>
        <dbReference type="ARBA" id="ARBA00022525"/>
    </source>
</evidence>
<dbReference type="PRINTS" id="PR00821">
    <property type="entry name" value="TAGLIPASE"/>
</dbReference>
<accession>A0A834M402</accession>